<proteinExistence type="predicted"/>
<organism evidence="1 2">
    <name type="scientific">Scleropages formosus</name>
    <name type="common">Asian bonytongue</name>
    <name type="synonym">Osteoglossum formosum</name>
    <dbReference type="NCBI Taxonomy" id="113540"/>
    <lineage>
        <taxon>Eukaryota</taxon>
        <taxon>Metazoa</taxon>
        <taxon>Chordata</taxon>
        <taxon>Craniata</taxon>
        <taxon>Vertebrata</taxon>
        <taxon>Euteleostomi</taxon>
        <taxon>Actinopterygii</taxon>
        <taxon>Neopterygii</taxon>
        <taxon>Teleostei</taxon>
        <taxon>Osteoglossocephala</taxon>
        <taxon>Osteoglossomorpha</taxon>
        <taxon>Osteoglossiformes</taxon>
        <taxon>Osteoglossidae</taxon>
        <taxon>Scleropages</taxon>
    </lineage>
</organism>
<dbReference type="AlphaFoldDB" id="A0A8C9S9E9"/>
<name>A0A8C9S9E9_SCLFO</name>
<accession>A0A8C9S9E9</accession>
<evidence type="ECO:0000313" key="2">
    <source>
        <dbReference type="Proteomes" id="UP000694397"/>
    </source>
</evidence>
<dbReference type="Ensembl" id="ENSSFOT00015035673.2">
    <property type="protein sequence ID" value="ENSSFOP00015035289.2"/>
    <property type="gene ID" value="ENSSFOG00015022479.2"/>
</dbReference>
<reference evidence="1 2" key="1">
    <citation type="submission" date="2019-04" db="EMBL/GenBank/DDBJ databases">
        <authorList>
            <consortium name="Wellcome Sanger Institute Data Sharing"/>
        </authorList>
    </citation>
    <scope>NUCLEOTIDE SEQUENCE [LARGE SCALE GENOMIC DNA]</scope>
</reference>
<reference evidence="1" key="2">
    <citation type="submission" date="2025-08" db="UniProtKB">
        <authorList>
            <consortium name="Ensembl"/>
        </authorList>
    </citation>
    <scope>IDENTIFICATION</scope>
</reference>
<protein>
    <submittedName>
        <fullName evidence="1">Uncharacterized protein</fullName>
    </submittedName>
</protein>
<reference evidence="1" key="3">
    <citation type="submission" date="2025-09" db="UniProtKB">
        <authorList>
            <consortium name="Ensembl"/>
        </authorList>
    </citation>
    <scope>IDENTIFICATION</scope>
</reference>
<dbReference type="Proteomes" id="UP000694397">
    <property type="component" value="Chromosome 8"/>
</dbReference>
<evidence type="ECO:0000313" key="1">
    <source>
        <dbReference type="Ensembl" id="ENSSFOP00015035289.2"/>
    </source>
</evidence>
<keyword evidence="2" id="KW-1185">Reference proteome</keyword>
<sequence>MLDTLPVMSHSSIYYCCPAAQHHKRVSYLISLAWGKKNQNSKLEVRFLLNAYRYRTIVKSKNCELDHCNSGTVL</sequence>